<dbReference type="EMBL" id="ABID01000004">
    <property type="protein sequence ID" value="EDQ04463.1"/>
    <property type="molecule type" value="Genomic_DNA"/>
</dbReference>
<protein>
    <submittedName>
        <fullName evidence="1">Uncharacterized protein</fullName>
    </submittedName>
</protein>
<reference evidence="1 2" key="1">
    <citation type="submission" date="2007-11" db="EMBL/GenBank/DDBJ databases">
        <authorList>
            <person name="Wagner-Dobler I."/>
            <person name="Ferriera S."/>
            <person name="Johnson J."/>
            <person name="Kravitz S."/>
            <person name="Beeson K."/>
            <person name="Sutton G."/>
            <person name="Rogers Y.-H."/>
            <person name="Friedman R."/>
            <person name="Frazier M."/>
            <person name="Venter J.C."/>
        </authorList>
    </citation>
    <scope>NUCLEOTIDE SEQUENCE [LARGE SCALE GENOMIC DNA]</scope>
    <source>
        <strain evidence="1 2">HEL-45</strain>
    </source>
</reference>
<comment type="caution">
    <text evidence="1">The sequence shown here is derived from an EMBL/GenBank/DDBJ whole genome shotgun (WGS) entry which is preliminary data.</text>
</comment>
<organism evidence="1 2">
    <name type="scientific">Sulfitobacter indolifex HEL-45</name>
    <dbReference type="NCBI Taxonomy" id="391624"/>
    <lineage>
        <taxon>Bacteria</taxon>
        <taxon>Pseudomonadati</taxon>
        <taxon>Pseudomonadota</taxon>
        <taxon>Alphaproteobacteria</taxon>
        <taxon>Rhodobacterales</taxon>
        <taxon>Roseobacteraceae</taxon>
        <taxon>Sulfitobacter</taxon>
    </lineage>
</organism>
<accession>A0ABP2D9Q4</accession>
<sequence length="23" mass="2624">MAKDLWMRDTDTPMLAPVSFIAN</sequence>
<dbReference type="Proteomes" id="UP000003257">
    <property type="component" value="Unassembled WGS sequence"/>
</dbReference>
<gene>
    <name evidence="1" type="ORF">OIHEL45_16079</name>
</gene>
<evidence type="ECO:0000313" key="1">
    <source>
        <dbReference type="EMBL" id="EDQ04463.1"/>
    </source>
</evidence>
<keyword evidence="2" id="KW-1185">Reference proteome</keyword>
<evidence type="ECO:0000313" key="2">
    <source>
        <dbReference type="Proteomes" id="UP000003257"/>
    </source>
</evidence>
<name>A0ABP2D9Q4_9RHOB</name>
<proteinExistence type="predicted"/>